<proteinExistence type="predicted"/>
<dbReference type="OrthoDB" id="1918685at2759"/>
<comment type="caution">
    <text evidence="2">The sequence shown here is derived from an EMBL/GenBank/DDBJ whole genome shotgun (WGS) entry which is preliminary data.</text>
</comment>
<dbReference type="InterPro" id="IPR036047">
    <property type="entry name" value="F-box-like_dom_sf"/>
</dbReference>
<feature type="compositionally biased region" description="Polar residues" evidence="1">
    <location>
        <begin position="166"/>
        <end position="175"/>
    </location>
</feature>
<dbReference type="AlphaFoldDB" id="A0A2K3QLF1"/>
<sequence>MDVPESPSPGGPNPQFRTAAIDAFLAGLSPWELMYLRNRLRDGRAKVAGLASFEDLPAELVCAIATEHLRLEDVLNCRRVSQTWRAAWDREAVCLTLCRYFFPGLVEVHGEDREQTLARDLFLREAEQFLRRRHGKPLQKCFIVWHDAWSSGVFRNKRPEGEEENSLQGYMPNSSRNHEGPPVVYGDGKVAWRPSNTRIVIDDLRTRQRQNCSLSQLYLSGLILDMESVTKDLLVVSARGSNTVHVWHLNLEKWRRVTLPMRCSACYAEGERAVFVTTASHVVSWSWGGKALELGAKEEADFPEKPVHRYEPPSVIWHPLCRNALFVSFVYYCGDPGIDYHGVLVIKYEEGKPIRRFTELVMGFAVSETDLPFRPSVIQTRCQKLNSHGLYLMAAVSLEDPENSISQAKTLLPVAVTSVGFNVLTETFVQRRYLHTCRIPAENFDKTLAWKHEPFLVHNNWRAAWGDQLLIGQRYGGSCTGWFQTDYYCSWAERGGSGLEVSECQLEVNHYMRSSSRGDFYCDDDFMVFTTKLGMLVWAFCNVPELPVLQHISDVGTH</sequence>
<dbReference type="Gene3D" id="1.20.1280.50">
    <property type="match status" value="1"/>
</dbReference>
<gene>
    <name evidence="2" type="ORF">TCAP_01707</name>
</gene>
<protein>
    <submittedName>
        <fullName evidence="2">Uncharacterized protein</fullName>
    </submittedName>
</protein>
<name>A0A2K3QLF1_9HYPO</name>
<dbReference type="Proteomes" id="UP000236621">
    <property type="component" value="Unassembled WGS sequence"/>
</dbReference>
<organism evidence="2 3">
    <name type="scientific">Tolypocladium capitatum</name>
    <dbReference type="NCBI Taxonomy" id="45235"/>
    <lineage>
        <taxon>Eukaryota</taxon>
        <taxon>Fungi</taxon>
        <taxon>Dikarya</taxon>
        <taxon>Ascomycota</taxon>
        <taxon>Pezizomycotina</taxon>
        <taxon>Sordariomycetes</taxon>
        <taxon>Hypocreomycetidae</taxon>
        <taxon>Hypocreales</taxon>
        <taxon>Ophiocordycipitaceae</taxon>
        <taxon>Tolypocladium</taxon>
    </lineage>
</organism>
<evidence type="ECO:0000256" key="1">
    <source>
        <dbReference type="SAM" id="MobiDB-lite"/>
    </source>
</evidence>
<dbReference type="STRING" id="45235.A0A2K3QLF1"/>
<evidence type="ECO:0000313" key="2">
    <source>
        <dbReference type="EMBL" id="PNY28363.1"/>
    </source>
</evidence>
<keyword evidence="3" id="KW-1185">Reference proteome</keyword>
<reference evidence="2 3" key="1">
    <citation type="submission" date="2017-08" db="EMBL/GenBank/DDBJ databases">
        <title>Harnessing the power of phylogenomics to disentangle the directionality and signatures of interkingdom host jumping in the parasitic fungal genus Tolypocladium.</title>
        <authorList>
            <person name="Quandt C.A."/>
            <person name="Patterson W."/>
            <person name="Spatafora J.W."/>
        </authorList>
    </citation>
    <scope>NUCLEOTIDE SEQUENCE [LARGE SCALE GENOMIC DNA]</scope>
    <source>
        <strain evidence="2 3">CBS 113982</strain>
    </source>
</reference>
<feature type="region of interest" description="Disordered" evidence="1">
    <location>
        <begin position="159"/>
        <end position="179"/>
    </location>
</feature>
<evidence type="ECO:0000313" key="3">
    <source>
        <dbReference type="Proteomes" id="UP000236621"/>
    </source>
</evidence>
<dbReference type="EMBL" id="NRSZ01000274">
    <property type="protein sequence ID" value="PNY28363.1"/>
    <property type="molecule type" value="Genomic_DNA"/>
</dbReference>
<accession>A0A2K3QLF1</accession>
<dbReference type="SUPFAM" id="SSF81383">
    <property type="entry name" value="F-box domain"/>
    <property type="match status" value="1"/>
</dbReference>